<organism evidence="2 3">
    <name type="scientific">Thiothrix winogradskyi</name>
    <dbReference type="NCBI Taxonomy" id="96472"/>
    <lineage>
        <taxon>Bacteria</taxon>
        <taxon>Pseudomonadati</taxon>
        <taxon>Pseudomonadota</taxon>
        <taxon>Gammaproteobacteria</taxon>
        <taxon>Thiotrichales</taxon>
        <taxon>Thiotrichaceae</taxon>
        <taxon>Thiothrix</taxon>
    </lineage>
</organism>
<keyword evidence="3" id="KW-1185">Reference proteome</keyword>
<evidence type="ECO:0000313" key="2">
    <source>
        <dbReference type="EMBL" id="UJS23371.1"/>
    </source>
</evidence>
<dbReference type="Proteomes" id="UP001054801">
    <property type="component" value="Chromosome"/>
</dbReference>
<dbReference type="EMBL" id="CP091244">
    <property type="protein sequence ID" value="UJS23371.1"/>
    <property type="molecule type" value="Genomic_DNA"/>
</dbReference>
<name>A0ABY3SVF5_9GAMM</name>
<proteinExistence type="predicted"/>
<keyword evidence="1" id="KW-0175">Coiled coil</keyword>
<gene>
    <name evidence="2" type="ORF">L2Y54_15670</name>
</gene>
<accession>A0ABY3SVF5</accession>
<reference evidence="2" key="1">
    <citation type="journal article" date="2022" name="Microorganisms">
        <title>Two New Species of Filamentous Sulfur Bacteria of the Genus Thiothrix, Thiothrix winogradskyi sp. nov. and 'Candidatus Thiothrix sulfatifontis' sp. nov.</title>
        <authorList>
            <person name="Ravin N.V."/>
            <person name="Rossetti S."/>
            <person name="Beletsky A.V."/>
            <person name="Kadnikov V.V."/>
            <person name="Rudenko T.S."/>
            <person name="Smolyakov D.D."/>
            <person name="Moskvitina M.I."/>
            <person name="Gureeva M.V."/>
            <person name="Mardanov A.V."/>
            <person name="Grabovich M.Y."/>
        </authorList>
    </citation>
    <scope>NUCLEOTIDE SEQUENCE</scope>
    <source>
        <strain evidence="2">CT3</strain>
    </source>
</reference>
<evidence type="ECO:0000256" key="1">
    <source>
        <dbReference type="SAM" id="Coils"/>
    </source>
</evidence>
<evidence type="ECO:0008006" key="4">
    <source>
        <dbReference type="Google" id="ProtNLM"/>
    </source>
</evidence>
<feature type="coiled-coil region" evidence="1">
    <location>
        <begin position="25"/>
        <end position="77"/>
    </location>
</feature>
<evidence type="ECO:0000313" key="3">
    <source>
        <dbReference type="Proteomes" id="UP001054801"/>
    </source>
</evidence>
<sequence>MTKQDLEAVMKGVDKALENALTPITEAFAERIATLENRLQVAENRLKTDVGNNTPPISTTAEKLAKVEAENAAAQAKLGTLGKTLADDSNTYEF</sequence>
<protein>
    <recommendedName>
        <fullName evidence="4">Phage major capsid protein</fullName>
    </recommendedName>
</protein>
<dbReference type="RefSeq" id="WP_236497439.1">
    <property type="nucleotide sequence ID" value="NZ_CP091244.1"/>
</dbReference>